<evidence type="ECO:0000256" key="2">
    <source>
        <dbReference type="ARBA" id="ARBA00023012"/>
    </source>
</evidence>
<dbReference type="CDD" id="cd00383">
    <property type="entry name" value="trans_reg_C"/>
    <property type="match status" value="1"/>
</dbReference>
<dbReference type="Gene3D" id="6.10.250.690">
    <property type="match status" value="1"/>
</dbReference>
<organism evidence="10 11">
    <name type="scientific">Candidatus Kaiserbacteria bacterium RIFOXYD1_FULL_42_15</name>
    <dbReference type="NCBI Taxonomy" id="1798532"/>
    <lineage>
        <taxon>Bacteria</taxon>
        <taxon>Candidatus Kaiseribacteriota</taxon>
    </lineage>
</organism>
<dbReference type="InterPro" id="IPR001789">
    <property type="entry name" value="Sig_transdc_resp-reg_receiver"/>
</dbReference>
<dbReference type="SUPFAM" id="SSF52172">
    <property type="entry name" value="CheY-like"/>
    <property type="match status" value="1"/>
</dbReference>
<dbReference type="GO" id="GO:0005829">
    <property type="term" value="C:cytosol"/>
    <property type="evidence" value="ECO:0007669"/>
    <property type="project" value="TreeGrafter"/>
</dbReference>
<dbReference type="GO" id="GO:0000976">
    <property type="term" value="F:transcription cis-regulatory region binding"/>
    <property type="evidence" value="ECO:0007669"/>
    <property type="project" value="TreeGrafter"/>
</dbReference>
<name>A0A1F6FSJ3_9BACT</name>
<dbReference type="EMBL" id="MFMT01000012">
    <property type="protein sequence ID" value="OGG88824.1"/>
    <property type="molecule type" value="Genomic_DNA"/>
</dbReference>
<keyword evidence="4 7" id="KW-0238">DNA-binding</keyword>
<proteinExistence type="predicted"/>
<dbReference type="SMART" id="SM00448">
    <property type="entry name" value="REC"/>
    <property type="match status" value="1"/>
</dbReference>
<dbReference type="Gene3D" id="1.10.10.10">
    <property type="entry name" value="Winged helix-like DNA-binding domain superfamily/Winged helix DNA-binding domain"/>
    <property type="match status" value="1"/>
</dbReference>
<dbReference type="PANTHER" id="PTHR48111:SF22">
    <property type="entry name" value="REGULATOR OF RPOS"/>
    <property type="match status" value="1"/>
</dbReference>
<evidence type="ECO:0000256" key="3">
    <source>
        <dbReference type="ARBA" id="ARBA00023015"/>
    </source>
</evidence>
<keyword evidence="2" id="KW-0902">Two-component regulatory system</keyword>
<keyword evidence="3" id="KW-0805">Transcription regulation</keyword>
<dbReference type="Pfam" id="PF00072">
    <property type="entry name" value="Response_reg"/>
    <property type="match status" value="1"/>
</dbReference>
<dbReference type="FunFam" id="1.10.10.10:FF:000005">
    <property type="entry name" value="Two-component system response regulator"/>
    <property type="match status" value="1"/>
</dbReference>
<dbReference type="FunFam" id="3.40.50.2300:FF:000002">
    <property type="entry name" value="DNA-binding response regulator PhoP"/>
    <property type="match status" value="1"/>
</dbReference>
<reference evidence="10 11" key="1">
    <citation type="journal article" date="2016" name="Nat. Commun.">
        <title>Thousands of microbial genomes shed light on interconnected biogeochemical processes in an aquifer system.</title>
        <authorList>
            <person name="Anantharaman K."/>
            <person name="Brown C.T."/>
            <person name="Hug L.A."/>
            <person name="Sharon I."/>
            <person name="Castelle C.J."/>
            <person name="Probst A.J."/>
            <person name="Thomas B.C."/>
            <person name="Singh A."/>
            <person name="Wilkins M.J."/>
            <person name="Karaoz U."/>
            <person name="Brodie E.L."/>
            <person name="Williams K.H."/>
            <person name="Hubbard S.S."/>
            <person name="Banfield J.F."/>
        </authorList>
    </citation>
    <scope>NUCLEOTIDE SEQUENCE [LARGE SCALE GENOMIC DNA]</scope>
</reference>
<dbReference type="CDD" id="cd19935">
    <property type="entry name" value="REC_OmpR_CusR-like"/>
    <property type="match status" value="1"/>
</dbReference>
<dbReference type="GO" id="GO:0032993">
    <property type="term" value="C:protein-DNA complex"/>
    <property type="evidence" value="ECO:0007669"/>
    <property type="project" value="TreeGrafter"/>
</dbReference>
<dbReference type="InterPro" id="IPR016032">
    <property type="entry name" value="Sig_transdc_resp-reg_C-effctor"/>
</dbReference>
<evidence type="ECO:0000256" key="4">
    <source>
        <dbReference type="ARBA" id="ARBA00023125"/>
    </source>
</evidence>
<evidence type="ECO:0000256" key="7">
    <source>
        <dbReference type="PROSITE-ProRule" id="PRU01091"/>
    </source>
</evidence>
<feature type="modified residue" description="4-aspartylphosphate" evidence="6">
    <location>
        <position position="51"/>
    </location>
</feature>
<feature type="domain" description="OmpR/PhoB-type" evidence="9">
    <location>
        <begin position="124"/>
        <end position="221"/>
    </location>
</feature>
<dbReference type="GO" id="GO:0006355">
    <property type="term" value="P:regulation of DNA-templated transcription"/>
    <property type="evidence" value="ECO:0007669"/>
    <property type="project" value="InterPro"/>
</dbReference>
<dbReference type="SUPFAM" id="SSF46894">
    <property type="entry name" value="C-terminal effector domain of the bipartite response regulators"/>
    <property type="match status" value="1"/>
</dbReference>
<keyword evidence="1 6" id="KW-0597">Phosphoprotein</keyword>
<dbReference type="InterPro" id="IPR011006">
    <property type="entry name" value="CheY-like_superfamily"/>
</dbReference>
<feature type="domain" description="Response regulatory" evidence="8">
    <location>
        <begin position="2"/>
        <end position="116"/>
    </location>
</feature>
<evidence type="ECO:0000313" key="11">
    <source>
        <dbReference type="Proteomes" id="UP000179230"/>
    </source>
</evidence>
<protein>
    <recommendedName>
        <fullName evidence="12">DNA-binding response regulator</fullName>
    </recommendedName>
</protein>
<evidence type="ECO:0000256" key="5">
    <source>
        <dbReference type="ARBA" id="ARBA00023163"/>
    </source>
</evidence>
<dbReference type="PROSITE" id="PS51755">
    <property type="entry name" value="OMPR_PHOB"/>
    <property type="match status" value="1"/>
</dbReference>
<dbReference type="AlphaFoldDB" id="A0A1F6FSJ3"/>
<evidence type="ECO:0000259" key="8">
    <source>
        <dbReference type="PROSITE" id="PS50110"/>
    </source>
</evidence>
<evidence type="ECO:0000313" key="10">
    <source>
        <dbReference type="EMBL" id="OGG88824.1"/>
    </source>
</evidence>
<dbReference type="Pfam" id="PF00486">
    <property type="entry name" value="Trans_reg_C"/>
    <property type="match status" value="1"/>
</dbReference>
<keyword evidence="5" id="KW-0804">Transcription</keyword>
<dbReference type="SMART" id="SM00862">
    <property type="entry name" value="Trans_reg_C"/>
    <property type="match status" value="1"/>
</dbReference>
<comment type="caution">
    <text evidence="10">The sequence shown here is derived from an EMBL/GenBank/DDBJ whole genome shotgun (WGS) entry which is preliminary data.</text>
</comment>
<sequence length="222" mass="25255">MKILVVEDTVKLAKYIRQMLEEESYAVDVVGDGVTAERRIMSDSYDVVVLDIMLPEQDGVTTCKAVRKAGNTTPILMLTARGEIEEKIIGLDSGADDYLIKPFAMEELLARLRALLRRPDTIVQDMLHVQDVILSAQTHEVTVNEKHLTLTLKEYAILEYLMRQAGTVVTREQLIDHCWDFAYSAFSNITDVYIKQLRQKLGGTHDQYIKTIRGVGYSFIER</sequence>
<evidence type="ECO:0000259" key="9">
    <source>
        <dbReference type="PROSITE" id="PS51755"/>
    </source>
</evidence>
<evidence type="ECO:0000256" key="6">
    <source>
        <dbReference type="PROSITE-ProRule" id="PRU00169"/>
    </source>
</evidence>
<dbReference type="Gene3D" id="3.40.50.2300">
    <property type="match status" value="1"/>
</dbReference>
<dbReference type="PROSITE" id="PS50110">
    <property type="entry name" value="RESPONSE_REGULATORY"/>
    <property type="match status" value="1"/>
</dbReference>
<dbReference type="GO" id="GO:0000156">
    <property type="term" value="F:phosphorelay response regulator activity"/>
    <property type="evidence" value="ECO:0007669"/>
    <property type="project" value="TreeGrafter"/>
</dbReference>
<dbReference type="Proteomes" id="UP000179230">
    <property type="component" value="Unassembled WGS sequence"/>
</dbReference>
<dbReference type="InterPro" id="IPR001867">
    <property type="entry name" value="OmpR/PhoB-type_DNA-bd"/>
</dbReference>
<accession>A0A1F6FSJ3</accession>
<dbReference type="PANTHER" id="PTHR48111">
    <property type="entry name" value="REGULATOR OF RPOS"/>
    <property type="match status" value="1"/>
</dbReference>
<gene>
    <name evidence="10" type="ORF">A2592_03040</name>
</gene>
<evidence type="ECO:0000256" key="1">
    <source>
        <dbReference type="ARBA" id="ARBA00022553"/>
    </source>
</evidence>
<dbReference type="InterPro" id="IPR039420">
    <property type="entry name" value="WalR-like"/>
</dbReference>
<feature type="DNA-binding region" description="OmpR/PhoB-type" evidence="7">
    <location>
        <begin position="124"/>
        <end position="221"/>
    </location>
</feature>
<dbReference type="InterPro" id="IPR036388">
    <property type="entry name" value="WH-like_DNA-bd_sf"/>
</dbReference>
<evidence type="ECO:0008006" key="12">
    <source>
        <dbReference type="Google" id="ProtNLM"/>
    </source>
</evidence>